<feature type="region of interest" description="Disordered" evidence="9">
    <location>
        <begin position="1"/>
        <end position="51"/>
    </location>
</feature>
<feature type="compositionally biased region" description="Polar residues" evidence="9">
    <location>
        <begin position="1"/>
        <end position="11"/>
    </location>
</feature>
<evidence type="ECO:0000256" key="10">
    <source>
        <dbReference type="SAM" id="Phobius"/>
    </source>
</evidence>
<keyword evidence="7 10" id="KW-1133">Transmembrane helix</keyword>
<dbReference type="PANTHER" id="PTHR43124">
    <property type="entry name" value="PURINE EFFLUX PUMP PBUE"/>
    <property type="match status" value="1"/>
</dbReference>
<dbReference type="PROSITE" id="PS50850">
    <property type="entry name" value="MFS"/>
    <property type="match status" value="1"/>
</dbReference>
<evidence type="ECO:0000256" key="8">
    <source>
        <dbReference type="ARBA" id="ARBA00023136"/>
    </source>
</evidence>
<sequence length="451" mass="45562">MTPRRSGNTSGRPRLGPTCAAPAGATRTTTPRSSAISTTTVKPTTATATATPAPGRAKLALTLGAFVALGPLTIDMYLPALPTIADDLMTTSATVQLTLTGTLLGLAVGQLVLGPLSDRFGRKRPLIAGTALHVVASLLVLVAPNIAVLGALRVLQGVGTAAGAVIALAVVRDLYTGRAAATLLSRLFLVLGAAPVLAPTLGGELLRYTSWRGVFVALAVYGLLLVLVVGSALPETLPPERRASSGLRGTARAYAGLFRDRVFVGLVVVAGLTMAGLFSYVSGATFVYQDEFGLDEQQFGLLFGAGAVWLIAATQLNPVLLRRFQPQAILVGGLSLAGAAGVVLLLLASTGTGGLFGVAVPIWVVLAGSGLALPNAPAIALSRHGESAGTAAAMLGAVQFGVGAVVAPVVGVLGNDGAAIGTVVVIAFALAGVVLAAVVRPWQLPRWEAED</sequence>
<feature type="compositionally biased region" description="Low complexity" evidence="9">
    <location>
        <begin position="16"/>
        <end position="51"/>
    </location>
</feature>
<feature type="transmembrane region" description="Helical" evidence="10">
    <location>
        <begin position="154"/>
        <end position="171"/>
    </location>
</feature>
<dbReference type="Gene3D" id="1.20.1720.10">
    <property type="entry name" value="Multidrug resistance protein D"/>
    <property type="match status" value="1"/>
</dbReference>
<evidence type="ECO:0000256" key="9">
    <source>
        <dbReference type="SAM" id="MobiDB-lite"/>
    </source>
</evidence>
<comment type="subcellular location">
    <subcellularLocation>
        <location evidence="1">Cell membrane</location>
        <topology evidence="1">Multi-pass membrane protein</topology>
    </subcellularLocation>
</comment>
<gene>
    <name evidence="12" type="ORF">SAMN05660199_00729</name>
</gene>
<comment type="similarity">
    <text evidence="2">Belongs to the major facilitator superfamily. Bcr/CmlA family.</text>
</comment>
<dbReference type="PANTHER" id="PTHR43124:SF3">
    <property type="entry name" value="CHLORAMPHENICOL EFFLUX PUMP RV0191"/>
    <property type="match status" value="1"/>
</dbReference>
<dbReference type="InterPro" id="IPR050189">
    <property type="entry name" value="MFS_Efflux_Transporters"/>
</dbReference>
<evidence type="ECO:0000313" key="13">
    <source>
        <dbReference type="Proteomes" id="UP000199088"/>
    </source>
</evidence>
<proteinExistence type="inferred from homology"/>
<dbReference type="InterPro" id="IPR020846">
    <property type="entry name" value="MFS_dom"/>
</dbReference>
<dbReference type="RefSeq" id="WP_242653807.1">
    <property type="nucleotide sequence ID" value="NZ_FNIR01000002.1"/>
</dbReference>
<feature type="transmembrane region" description="Helical" evidence="10">
    <location>
        <begin position="214"/>
        <end position="233"/>
    </location>
</feature>
<feature type="transmembrane region" description="Helical" evidence="10">
    <location>
        <begin position="301"/>
        <end position="321"/>
    </location>
</feature>
<evidence type="ECO:0000256" key="2">
    <source>
        <dbReference type="ARBA" id="ARBA00006236"/>
    </source>
</evidence>
<dbReference type="EMBL" id="FNIR01000002">
    <property type="protein sequence ID" value="SDN80901.1"/>
    <property type="molecule type" value="Genomic_DNA"/>
</dbReference>
<comment type="similarity">
    <text evidence="3">Belongs to the major facilitator superfamily. TCR/Tet family.</text>
</comment>
<accession>A0A1H0EF22</accession>
<dbReference type="Proteomes" id="UP000199088">
    <property type="component" value="Unassembled WGS sequence"/>
</dbReference>
<dbReference type="NCBIfam" id="TIGR00710">
    <property type="entry name" value="efflux_Bcr_CflA"/>
    <property type="match status" value="1"/>
</dbReference>
<feature type="transmembrane region" description="Helical" evidence="10">
    <location>
        <begin position="183"/>
        <end position="202"/>
    </location>
</feature>
<dbReference type="GO" id="GO:0042910">
    <property type="term" value="F:xenobiotic transmembrane transporter activity"/>
    <property type="evidence" value="ECO:0007669"/>
    <property type="project" value="InterPro"/>
</dbReference>
<dbReference type="InterPro" id="IPR004812">
    <property type="entry name" value="Efflux_drug-R_Bcr/CmlA"/>
</dbReference>
<evidence type="ECO:0000256" key="3">
    <source>
        <dbReference type="ARBA" id="ARBA00007520"/>
    </source>
</evidence>
<dbReference type="PROSITE" id="PS00216">
    <property type="entry name" value="SUGAR_TRANSPORT_1"/>
    <property type="match status" value="1"/>
</dbReference>
<dbReference type="InterPro" id="IPR036259">
    <property type="entry name" value="MFS_trans_sf"/>
</dbReference>
<dbReference type="InterPro" id="IPR011701">
    <property type="entry name" value="MFS"/>
</dbReference>
<dbReference type="AlphaFoldDB" id="A0A1H0EF22"/>
<dbReference type="CDD" id="cd17320">
    <property type="entry name" value="MFS_MdfA_MDR_like"/>
    <property type="match status" value="1"/>
</dbReference>
<dbReference type="GO" id="GO:0005886">
    <property type="term" value="C:plasma membrane"/>
    <property type="evidence" value="ECO:0007669"/>
    <property type="project" value="UniProtKB-SubCell"/>
</dbReference>
<feature type="transmembrane region" description="Helical" evidence="10">
    <location>
        <begin position="59"/>
        <end position="81"/>
    </location>
</feature>
<dbReference type="Pfam" id="PF07690">
    <property type="entry name" value="MFS_1"/>
    <property type="match status" value="1"/>
</dbReference>
<evidence type="ECO:0000256" key="1">
    <source>
        <dbReference type="ARBA" id="ARBA00004651"/>
    </source>
</evidence>
<keyword evidence="6 10" id="KW-0812">Transmembrane</keyword>
<feature type="transmembrane region" description="Helical" evidence="10">
    <location>
        <begin position="126"/>
        <end position="148"/>
    </location>
</feature>
<keyword evidence="5" id="KW-1003">Cell membrane</keyword>
<evidence type="ECO:0000256" key="7">
    <source>
        <dbReference type="ARBA" id="ARBA00022989"/>
    </source>
</evidence>
<dbReference type="FunFam" id="1.20.1720.10:FF:000005">
    <property type="entry name" value="Bcr/CflA family efflux transporter"/>
    <property type="match status" value="1"/>
</dbReference>
<evidence type="ECO:0000256" key="5">
    <source>
        <dbReference type="ARBA" id="ARBA00022475"/>
    </source>
</evidence>
<dbReference type="InterPro" id="IPR001958">
    <property type="entry name" value="Tet-R_TetA/multi-R_MdtG-like"/>
</dbReference>
<dbReference type="GO" id="GO:1990961">
    <property type="term" value="P:xenobiotic detoxification by transmembrane export across the plasma membrane"/>
    <property type="evidence" value="ECO:0007669"/>
    <property type="project" value="InterPro"/>
</dbReference>
<protein>
    <submittedName>
        <fullName evidence="12">MFS transporter, DHA1 family, bicyclomycin/chloramphenicol resistance protein</fullName>
    </submittedName>
</protein>
<feature type="transmembrane region" description="Helical" evidence="10">
    <location>
        <begin position="93"/>
        <end position="114"/>
    </location>
</feature>
<feature type="transmembrane region" description="Helical" evidence="10">
    <location>
        <begin position="328"/>
        <end position="348"/>
    </location>
</feature>
<organism evidence="12 13">
    <name type="scientific">Klenkia soli</name>
    <dbReference type="NCBI Taxonomy" id="1052260"/>
    <lineage>
        <taxon>Bacteria</taxon>
        <taxon>Bacillati</taxon>
        <taxon>Actinomycetota</taxon>
        <taxon>Actinomycetes</taxon>
        <taxon>Geodermatophilales</taxon>
        <taxon>Geodermatophilaceae</taxon>
        <taxon>Klenkia</taxon>
    </lineage>
</organism>
<evidence type="ECO:0000256" key="6">
    <source>
        <dbReference type="ARBA" id="ARBA00022692"/>
    </source>
</evidence>
<dbReference type="InterPro" id="IPR005829">
    <property type="entry name" value="Sugar_transporter_CS"/>
</dbReference>
<evidence type="ECO:0000256" key="4">
    <source>
        <dbReference type="ARBA" id="ARBA00022448"/>
    </source>
</evidence>
<keyword evidence="13" id="KW-1185">Reference proteome</keyword>
<keyword evidence="4" id="KW-0813">Transport</keyword>
<feature type="transmembrane region" description="Helical" evidence="10">
    <location>
        <begin position="262"/>
        <end position="281"/>
    </location>
</feature>
<evidence type="ECO:0000259" key="11">
    <source>
        <dbReference type="PROSITE" id="PS50850"/>
    </source>
</evidence>
<name>A0A1H0EF22_9ACTN</name>
<dbReference type="SUPFAM" id="SSF103473">
    <property type="entry name" value="MFS general substrate transporter"/>
    <property type="match status" value="1"/>
</dbReference>
<feature type="transmembrane region" description="Helical" evidence="10">
    <location>
        <begin position="419"/>
        <end position="439"/>
    </location>
</feature>
<feature type="transmembrane region" description="Helical" evidence="10">
    <location>
        <begin position="388"/>
        <end position="413"/>
    </location>
</feature>
<feature type="transmembrane region" description="Helical" evidence="10">
    <location>
        <begin position="354"/>
        <end position="376"/>
    </location>
</feature>
<feature type="domain" description="Major facilitator superfamily (MFS) profile" evidence="11">
    <location>
        <begin position="57"/>
        <end position="444"/>
    </location>
</feature>
<evidence type="ECO:0000313" key="12">
    <source>
        <dbReference type="EMBL" id="SDN80901.1"/>
    </source>
</evidence>
<keyword evidence="8 10" id="KW-0472">Membrane</keyword>
<dbReference type="PRINTS" id="PR01035">
    <property type="entry name" value="TCRTETA"/>
</dbReference>
<reference evidence="13" key="1">
    <citation type="submission" date="2016-10" db="EMBL/GenBank/DDBJ databases">
        <authorList>
            <person name="Varghese N."/>
            <person name="Submissions S."/>
        </authorList>
    </citation>
    <scope>NUCLEOTIDE SEQUENCE [LARGE SCALE GENOMIC DNA]</scope>
    <source>
        <strain evidence="13">DSM 45843</strain>
    </source>
</reference>
<dbReference type="STRING" id="1052260.SAMN05660199_00729"/>